<feature type="transmembrane region" description="Helical" evidence="2">
    <location>
        <begin position="70"/>
        <end position="89"/>
    </location>
</feature>
<evidence type="ECO:0000256" key="2">
    <source>
        <dbReference type="SAM" id="Phobius"/>
    </source>
</evidence>
<feature type="compositionally biased region" description="Low complexity" evidence="1">
    <location>
        <begin position="291"/>
        <end position="323"/>
    </location>
</feature>
<dbReference type="AlphaFoldDB" id="A0A919B661"/>
<proteinExistence type="predicted"/>
<organism evidence="3 4">
    <name type="scientific">Streptomyces mashuensis</name>
    <dbReference type="NCBI Taxonomy" id="33904"/>
    <lineage>
        <taxon>Bacteria</taxon>
        <taxon>Bacillati</taxon>
        <taxon>Actinomycetota</taxon>
        <taxon>Actinomycetes</taxon>
        <taxon>Kitasatosporales</taxon>
        <taxon>Streptomycetaceae</taxon>
        <taxon>Streptomyces</taxon>
    </lineage>
</organism>
<dbReference type="RefSeq" id="WP_190131933.1">
    <property type="nucleotide sequence ID" value="NZ_BNBD01000012.1"/>
</dbReference>
<dbReference type="Proteomes" id="UP000638313">
    <property type="component" value="Unassembled WGS sequence"/>
</dbReference>
<keyword evidence="2" id="KW-0472">Membrane</keyword>
<accession>A0A919B661</accession>
<reference evidence="3" key="1">
    <citation type="journal article" date="2014" name="Int. J. Syst. Evol. Microbiol.">
        <title>Complete genome sequence of Corynebacterium casei LMG S-19264T (=DSM 44701T), isolated from a smear-ripened cheese.</title>
        <authorList>
            <consortium name="US DOE Joint Genome Institute (JGI-PGF)"/>
            <person name="Walter F."/>
            <person name="Albersmeier A."/>
            <person name="Kalinowski J."/>
            <person name="Ruckert C."/>
        </authorList>
    </citation>
    <scope>NUCLEOTIDE SEQUENCE</scope>
    <source>
        <strain evidence="3">JCM 4059</strain>
    </source>
</reference>
<evidence type="ECO:0000313" key="4">
    <source>
        <dbReference type="Proteomes" id="UP000638313"/>
    </source>
</evidence>
<feature type="compositionally biased region" description="Low complexity" evidence="1">
    <location>
        <begin position="173"/>
        <end position="182"/>
    </location>
</feature>
<sequence>MSHNGHHGHPEREHEREQEWERPGDGRDPMDGAALRRLLQGAVGDLEPAPDALERLRQAVPARRARRRQVAVGAAAAVILGATAVPVLIRVATTGATEGGHSANAASSHQRTHEITDGRQDAGGPGAPGMRPIGPDGRTHSEQEKGERGRRTTTTPGPASPSSGTPGTPPTAAPTLVASSPSCDRNQLGQGTGTVGTADKDGRIYGAFRVVNVSHSVCAVSGSGVVAARPQGNAESSRLTVIDHTPGDAAVGLPDPATEPSQVILQPGQAYEIKFAWIPAADGGPSGCAKTTAPTPSAAPSQGAPAGAAPQAPGEQQTQQPAPDNATAAKPTASVVLTHTPDVGQPQAADATLPDACAGTIYRTGPLAAQPSQ</sequence>
<evidence type="ECO:0000256" key="1">
    <source>
        <dbReference type="SAM" id="MobiDB-lite"/>
    </source>
</evidence>
<reference evidence="3" key="2">
    <citation type="submission" date="2020-09" db="EMBL/GenBank/DDBJ databases">
        <authorList>
            <person name="Sun Q."/>
            <person name="Ohkuma M."/>
        </authorList>
    </citation>
    <scope>NUCLEOTIDE SEQUENCE</scope>
    <source>
        <strain evidence="3">JCM 4059</strain>
    </source>
</reference>
<keyword evidence="4" id="KW-1185">Reference proteome</keyword>
<feature type="region of interest" description="Disordered" evidence="1">
    <location>
        <begin position="284"/>
        <end position="351"/>
    </location>
</feature>
<keyword evidence="2" id="KW-0812">Transmembrane</keyword>
<feature type="region of interest" description="Disordered" evidence="1">
    <location>
        <begin position="98"/>
        <end position="200"/>
    </location>
</feature>
<feature type="region of interest" description="Disordered" evidence="1">
    <location>
        <begin position="1"/>
        <end position="33"/>
    </location>
</feature>
<gene>
    <name evidence="3" type="ORF">GCM10010218_49750</name>
</gene>
<feature type="compositionally biased region" description="Basic and acidic residues" evidence="1">
    <location>
        <begin position="111"/>
        <end position="120"/>
    </location>
</feature>
<evidence type="ECO:0008006" key="5">
    <source>
        <dbReference type="Google" id="ProtNLM"/>
    </source>
</evidence>
<comment type="caution">
    <text evidence="3">The sequence shown here is derived from an EMBL/GenBank/DDBJ whole genome shotgun (WGS) entry which is preliminary data.</text>
</comment>
<feature type="compositionally biased region" description="Basic and acidic residues" evidence="1">
    <location>
        <begin position="137"/>
        <end position="150"/>
    </location>
</feature>
<protein>
    <recommendedName>
        <fullName evidence="5">DUF4232 domain-containing protein</fullName>
    </recommendedName>
</protein>
<feature type="compositionally biased region" description="Basic and acidic residues" evidence="1">
    <location>
        <begin position="8"/>
        <end position="30"/>
    </location>
</feature>
<dbReference type="EMBL" id="BNBD01000012">
    <property type="protein sequence ID" value="GHF62330.1"/>
    <property type="molecule type" value="Genomic_DNA"/>
</dbReference>
<evidence type="ECO:0000313" key="3">
    <source>
        <dbReference type="EMBL" id="GHF62330.1"/>
    </source>
</evidence>
<keyword evidence="2" id="KW-1133">Transmembrane helix</keyword>
<name>A0A919B661_9ACTN</name>
<feature type="compositionally biased region" description="Low complexity" evidence="1">
    <location>
        <begin position="152"/>
        <end position="166"/>
    </location>
</feature>